<feature type="signal peptide" evidence="2">
    <location>
        <begin position="1"/>
        <end position="28"/>
    </location>
</feature>
<gene>
    <name evidence="5" type="ORF">D6D15_09070</name>
</gene>
<evidence type="ECO:0000313" key="6">
    <source>
        <dbReference type="Proteomes" id="UP000304928"/>
    </source>
</evidence>
<feature type="compositionally biased region" description="Basic and acidic residues" evidence="1">
    <location>
        <begin position="763"/>
        <end position="778"/>
    </location>
</feature>
<dbReference type="EMBL" id="QZAR01000238">
    <property type="protein sequence ID" value="THW84156.1"/>
    <property type="molecule type" value="Genomic_DNA"/>
</dbReference>
<sequence>MLLGCQNSTMSLKAAIMALGLATATVFAQDSSPTEPCARLSAIATDKNTTFFPADLTLACLRSVPLAKAGNLLQLSGLRVFLEFQSDLEYLKDPVVGRIYPGVDLLAGVDKLTSLLEDDSYDNEFDFQMDVFKLFSSAYDGHLAYVPDILDVFVFSRVQSEELRDEVADYFSLISVTTDKNDLPDVYAYSDVAALVNLDQFDYTPSPLTQINGEDVLSWLNSYASQNGRSQDPDANYNALFLNVPTLAYQGVETSHFAVSRFFQGNKTNLAFANNTNRDVMTRAQFLANKTLEGLTDGASFFDRFCTQNLTETVLTQTATLVNETQEVPFDPSSPADNSPPHLAYPNPVIISSDNSVAGYFSETYDYLAILAISSFSTTSETEFEDVVRDFLEMASDDDRTNLVIDLRGNGGGSIFLAYDLFRQLFPRETPYGAGNYRANELHDFTGRLASDNIAQLRAAYPDLAKSGADGVVLNSFNYREPLTVDNKAFTSWQDFFGPRENHGGNFTALNRFNLTDISATTIPISGYAENETTTSQSQPFMGESIVLLHDGTCASTCAIFSEFMSSQMGIWSVVAGGRPQAGPMQGVGGVKGSQVQGMFVLYSIITTIISTAPLTDQLGFIAKFGNNVIESTTQALSRAAAGSSLFIQASLNFRNNIRQGDESETPLQHIYEAADCRFFYTAEMYVDQSAVWDKAYDATWGSMECVGGSTEHPSSVTGGRNITAGPPDVARNFFGGNETMYMGEIFNSTTSRGNNSSPDGGDGDRGDGNNEDSKDENGGNMLSTPWLMALAVTLLTSLLVL</sequence>
<dbReference type="SUPFAM" id="SSF52096">
    <property type="entry name" value="ClpP/crotonase"/>
    <property type="match status" value="1"/>
</dbReference>
<accession>A0A4S9AWG0</accession>
<dbReference type="InterPro" id="IPR029045">
    <property type="entry name" value="ClpP/crotonase-like_dom_sf"/>
</dbReference>
<dbReference type="PANTHER" id="PTHR37049">
    <property type="entry name" value="PEPTIDASE S41 FAMILY PROTEIN"/>
    <property type="match status" value="1"/>
</dbReference>
<dbReference type="Pfam" id="PF23658">
    <property type="entry name" value="PDZ_CPAF_rel"/>
    <property type="match status" value="1"/>
</dbReference>
<dbReference type="GO" id="GO:0006508">
    <property type="term" value="P:proteolysis"/>
    <property type="evidence" value="ECO:0007669"/>
    <property type="project" value="InterPro"/>
</dbReference>
<feature type="domain" description="Tail specific protease" evidence="3">
    <location>
        <begin position="369"/>
        <end position="430"/>
    </location>
</feature>
<dbReference type="InterPro" id="IPR005151">
    <property type="entry name" value="Tail-specific_protease"/>
</dbReference>
<evidence type="ECO:0000256" key="1">
    <source>
        <dbReference type="SAM" id="MobiDB-lite"/>
    </source>
</evidence>
<organism evidence="5 6">
    <name type="scientific">Aureobasidium pullulans</name>
    <name type="common">Black yeast</name>
    <name type="synonym">Pullularia pullulans</name>
    <dbReference type="NCBI Taxonomy" id="5580"/>
    <lineage>
        <taxon>Eukaryota</taxon>
        <taxon>Fungi</taxon>
        <taxon>Dikarya</taxon>
        <taxon>Ascomycota</taxon>
        <taxon>Pezizomycotina</taxon>
        <taxon>Dothideomycetes</taxon>
        <taxon>Dothideomycetidae</taxon>
        <taxon>Dothideales</taxon>
        <taxon>Saccotheciaceae</taxon>
        <taxon>Aureobasidium</taxon>
    </lineage>
</organism>
<dbReference type="GO" id="GO:0008236">
    <property type="term" value="F:serine-type peptidase activity"/>
    <property type="evidence" value="ECO:0007669"/>
    <property type="project" value="InterPro"/>
</dbReference>
<feature type="domain" description="CPAF-like PDZ" evidence="4">
    <location>
        <begin position="169"/>
        <end position="289"/>
    </location>
</feature>
<dbReference type="Proteomes" id="UP000304928">
    <property type="component" value="Unassembled WGS sequence"/>
</dbReference>
<dbReference type="AlphaFoldDB" id="A0A4S9AWG0"/>
<protein>
    <submittedName>
        <fullName evidence="5">Uncharacterized protein</fullName>
    </submittedName>
</protein>
<dbReference type="Pfam" id="PF03572">
    <property type="entry name" value="Peptidase_S41"/>
    <property type="match status" value="1"/>
</dbReference>
<evidence type="ECO:0000259" key="3">
    <source>
        <dbReference type="Pfam" id="PF03572"/>
    </source>
</evidence>
<proteinExistence type="predicted"/>
<name>A0A4S9AWG0_AURPU</name>
<comment type="caution">
    <text evidence="5">The sequence shown here is derived from an EMBL/GenBank/DDBJ whole genome shotgun (WGS) entry which is preliminary data.</text>
</comment>
<dbReference type="InterPro" id="IPR052766">
    <property type="entry name" value="S41A_metabolite_peptidase"/>
</dbReference>
<feature type="chain" id="PRO_5020987182" evidence="2">
    <location>
        <begin position="29"/>
        <end position="802"/>
    </location>
</feature>
<evidence type="ECO:0000256" key="2">
    <source>
        <dbReference type="SAM" id="SignalP"/>
    </source>
</evidence>
<dbReference type="PANTHER" id="PTHR37049:SF4">
    <property type="entry name" value="RHODANESE DOMAIN-CONTAINING PROTEIN"/>
    <property type="match status" value="1"/>
</dbReference>
<dbReference type="Gene3D" id="3.90.226.10">
    <property type="entry name" value="2-enoyl-CoA Hydratase, Chain A, domain 1"/>
    <property type="match status" value="1"/>
</dbReference>
<feature type="region of interest" description="Disordered" evidence="1">
    <location>
        <begin position="748"/>
        <end position="782"/>
    </location>
</feature>
<evidence type="ECO:0000259" key="4">
    <source>
        <dbReference type="Pfam" id="PF23658"/>
    </source>
</evidence>
<evidence type="ECO:0000313" key="5">
    <source>
        <dbReference type="EMBL" id="THW84156.1"/>
    </source>
</evidence>
<dbReference type="InterPro" id="IPR056186">
    <property type="entry name" value="PDZ_CPAF-rel"/>
</dbReference>
<keyword evidence="2" id="KW-0732">Signal</keyword>
<reference evidence="5 6" key="1">
    <citation type="submission" date="2018-10" db="EMBL/GenBank/DDBJ databases">
        <title>Fifty Aureobasidium pullulans genomes reveal a recombining polyextremotolerant generalist.</title>
        <authorList>
            <person name="Gostincar C."/>
            <person name="Turk M."/>
            <person name="Zajc J."/>
            <person name="Gunde-Cimerman N."/>
        </authorList>
    </citation>
    <scope>NUCLEOTIDE SEQUENCE [LARGE SCALE GENOMIC DNA]</scope>
    <source>
        <strain evidence="5 6">EXF-10507</strain>
    </source>
</reference>